<feature type="transmembrane region" description="Helical" evidence="7">
    <location>
        <begin position="99"/>
        <end position="128"/>
    </location>
</feature>
<feature type="transmembrane region" description="Helical" evidence="7">
    <location>
        <begin position="140"/>
        <end position="159"/>
    </location>
</feature>
<comment type="caution">
    <text evidence="9">The sequence shown here is derived from an EMBL/GenBank/DDBJ whole genome shotgun (WGS) entry which is preliminary data.</text>
</comment>
<feature type="transmembrane region" description="Helical" evidence="7">
    <location>
        <begin position="69"/>
        <end position="87"/>
    </location>
</feature>
<dbReference type="InterPro" id="IPR003661">
    <property type="entry name" value="HisK_dim/P_dom"/>
</dbReference>
<keyword evidence="9" id="KW-0067">ATP-binding</keyword>
<dbReference type="Gene3D" id="3.30.565.10">
    <property type="entry name" value="Histidine kinase-like ATPase, C-terminal domain"/>
    <property type="match status" value="1"/>
</dbReference>
<organism evidence="9 10">
    <name type="scientific">Roseibium algae</name>
    <dbReference type="NCBI Taxonomy" id="3123038"/>
    <lineage>
        <taxon>Bacteria</taxon>
        <taxon>Pseudomonadati</taxon>
        <taxon>Pseudomonadota</taxon>
        <taxon>Alphaproteobacteria</taxon>
        <taxon>Hyphomicrobiales</taxon>
        <taxon>Stappiaceae</taxon>
        <taxon>Roseibium</taxon>
    </lineage>
</organism>
<keyword evidence="6" id="KW-0902">Two-component regulatory system</keyword>
<evidence type="ECO:0000259" key="8">
    <source>
        <dbReference type="PROSITE" id="PS50109"/>
    </source>
</evidence>
<evidence type="ECO:0000256" key="2">
    <source>
        <dbReference type="ARBA" id="ARBA00012438"/>
    </source>
</evidence>
<dbReference type="SMART" id="SM00091">
    <property type="entry name" value="PAS"/>
    <property type="match status" value="1"/>
</dbReference>
<dbReference type="Gene3D" id="3.30.450.20">
    <property type="entry name" value="PAS domain"/>
    <property type="match status" value="1"/>
</dbReference>
<evidence type="ECO:0000256" key="4">
    <source>
        <dbReference type="ARBA" id="ARBA00022679"/>
    </source>
</evidence>
<dbReference type="PANTHER" id="PTHR43711">
    <property type="entry name" value="TWO-COMPONENT HISTIDINE KINASE"/>
    <property type="match status" value="1"/>
</dbReference>
<keyword evidence="5" id="KW-0418">Kinase</keyword>
<dbReference type="SUPFAM" id="SSF55874">
    <property type="entry name" value="ATPase domain of HSP90 chaperone/DNA topoisomerase II/histidine kinase"/>
    <property type="match status" value="1"/>
</dbReference>
<keyword evidence="9" id="KW-0547">Nucleotide-binding</keyword>
<dbReference type="Pfam" id="PF02518">
    <property type="entry name" value="HATPase_c"/>
    <property type="match status" value="1"/>
</dbReference>
<gene>
    <name evidence="9" type="ORF">V6575_07470</name>
</gene>
<dbReference type="GO" id="GO:0005524">
    <property type="term" value="F:ATP binding"/>
    <property type="evidence" value="ECO:0007669"/>
    <property type="project" value="UniProtKB-KW"/>
</dbReference>
<sequence length="621" mass="66390">MRNHLSKLSGLADSLRSQIRGLVHPAALGDPLQEPRHASFLIGCLGSGTAALLVLPLHLALFGSTSLPVALVLAWMLAQWPLALYLSQTGHLQRAHACLAFLFVSFLTGLCAFTGGLTSFALIWFAVVPMEAALSGSRKVILGSAALCVAMIGALAVFANGQAFFVLPTPSAMVISALAASLYMAVLALRLAFDQKRVRRAVQNGKERLRQLNDAATDVVCAVESDGTATVLGGPFEAILGLSQRQARGDWLFQRVHVSDRPLYLTQLADARSGMDVQPVELRLRRGASTPGEQGAAEYIWIGLHFRQPASSEASSKLRLTLQDISARKAGDEDLRRARRDAEEASFAKTRFIASASHELRTPLNAIIGFSDMLRTMQGDRTAAGQSREYAELIHKSGLHLLQVVDDILDTSRIETGHMELSIEPVDLAACLESCRAMMAPIADLAGVELRFPRKEGLPLLPADRRALKQIVINLITNAIKFSPKGSEVSVDVRRGGSFMVIEVQDCGIGIPAHMIEKLGQPFVRIETENAEVEPGSGLGLSIVKGLAELHGGALVLEGRSGKGTRALVRLPAAAVKTGTTPDATLPNSGYAPVADKASLVDMMDRGTFVASTRPNLAKSA</sequence>
<evidence type="ECO:0000313" key="9">
    <source>
        <dbReference type="EMBL" id="MEJ8473922.1"/>
    </source>
</evidence>
<dbReference type="InterPro" id="IPR036097">
    <property type="entry name" value="HisK_dim/P_sf"/>
</dbReference>
<dbReference type="CDD" id="cd00130">
    <property type="entry name" value="PAS"/>
    <property type="match status" value="1"/>
</dbReference>
<reference evidence="9 10" key="1">
    <citation type="submission" date="2024-02" db="EMBL/GenBank/DDBJ databases">
        <title>Roseibium algae sp. nov., isolated from marine alga (Grateloupia sp.), showing potential in myo-inositol conversion.</title>
        <authorList>
            <person name="Wang Y."/>
        </authorList>
    </citation>
    <scope>NUCLEOTIDE SEQUENCE [LARGE SCALE GENOMIC DNA]</scope>
    <source>
        <strain evidence="9 10">H3510</strain>
    </source>
</reference>
<dbReference type="EC" id="2.7.13.3" evidence="2"/>
<keyword evidence="3" id="KW-0597">Phosphoprotein</keyword>
<dbReference type="SMART" id="SM00388">
    <property type="entry name" value="HisKA"/>
    <property type="match status" value="1"/>
</dbReference>
<dbReference type="Proteomes" id="UP001385499">
    <property type="component" value="Unassembled WGS sequence"/>
</dbReference>
<feature type="domain" description="Histidine kinase" evidence="8">
    <location>
        <begin position="355"/>
        <end position="575"/>
    </location>
</feature>
<feature type="transmembrane region" description="Helical" evidence="7">
    <location>
        <begin position="40"/>
        <end position="62"/>
    </location>
</feature>
<dbReference type="PRINTS" id="PR00344">
    <property type="entry name" value="BCTRLSENSOR"/>
</dbReference>
<dbReference type="SUPFAM" id="SSF47384">
    <property type="entry name" value="Homodimeric domain of signal transducing histidine kinase"/>
    <property type="match status" value="1"/>
</dbReference>
<evidence type="ECO:0000256" key="6">
    <source>
        <dbReference type="ARBA" id="ARBA00023012"/>
    </source>
</evidence>
<keyword evidence="7" id="KW-0812">Transmembrane</keyword>
<name>A0ABU8TJ22_9HYPH</name>
<keyword evidence="4" id="KW-0808">Transferase</keyword>
<keyword evidence="7" id="KW-0472">Membrane</keyword>
<accession>A0ABU8TJ22</accession>
<dbReference type="InterPro" id="IPR000014">
    <property type="entry name" value="PAS"/>
</dbReference>
<keyword evidence="10" id="KW-1185">Reference proteome</keyword>
<keyword evidence="7" id="KW-1133">Transmembrane helix</keyword>
<dbReference type="Gene3D" id="1.10.287.130">
    <property type="match status" value="1"/>
</dbReference>
<dbReference type="SUPFAM" id="SSF55785">
    <property type="entry name" value="PYP-like sensor domain (PAS domain)"/>
    <property type="match status" value="1"/>
</dbReference>
<dbReference type="RefSeq" id="WP_340273616.1">
    <property type="nucleotide sequence ID" value="NZ_JBAKIA010000004.1"/>
</dbReference>
<proteinExistence type="predicted"/>
<dbReference type="PANTHER" id="PTHR43711:SF1">
    <property type="entry name" value="HISTIDINE KINASE 1"/>
    <property type="match status" value="1"/>
</dbReference>
<dbReference type="SMART" id="SM00387">
    <property type="entry name" value="HATPase_c"/>
    <property type="match status" value="1"/>
</dbReference>
<dbReference type="InterPro" id="IPR003594">
    <property type="entry name" value="HATPase_dom"/>
</dbReference>
<dbReference type="CDD" id="cd00075">
    <property type="entry name" value="HATPase"/>
    <property type="match status" value="1"/>
</dbReference>
<dbReference type="InterPro" id="IPR005467">
    <property type="entry name" value="His_kinase_dom"/>
</dbReference>
<comment type="catalytic activity">
    <reaction evidence="1">
        <text>ATP + protein L-histidine = ADP + protein N-phospho-L-histidine.</text>
        <dbReference type="EC" id="2.7.13.3"/>
    </reaction>
</comment>
<feature type="transmembrane region" description="Helical" evidence="7">
    <location>
        <begin position="171"/>
        <end position="193"/>
    </location>
</feature>
<evidence type="ECO:0000313" key="10">
    <source>
        <dbReference type="Proteomes" id="UP001385499"/>
    </source>
</evidence>
<dbReference type="InterPro" id="IPR004358">
    <property type="entry name" value="Sig_transdc_His_kin-like_C"/>
</dbReference>
<evidence type="ECO:0000256" key="1">
    <source>
        <dbReference type="ARBA" id="ARBA00000085"/>
    </source>
</evidence>
<dbReference type="CDD" id="cd00082">
    <property type="entry name" value="HisKA"/>
    <property type="match status" value="1"/>
</dbReference>
<protein>
    <recommendedName>
        <fullName evidence="2">histidine kinase</fullName>
        <ecNumber evidence="2">2.7.13.3</ecNumber>
    </recommendedName>
</protein>
<dbReference type="PROSITE" id="PS50109">
    <property type="entry name" value="HIS_KIN"/>
    <property type="match status" value="1"/>
</dbReference>
<evidence type="ECO:0000256" key="3">
    <source>
        <dbReference type="ARBA" id="ARBA00022553"/>
    </source>
</evidence>
<evidence type="ECO:0000256" key="5">
    <source>
        <dbReference type="ARBA" id="ARBA00022777"/>
    </source>
</evidence>
<dbReference type="EMBL" id="JBAKIA010000004">
    <property type="protein sequence ID" value="MEJ8473922.1"/>
    <property type="molecule type" value="Genomic_DNA"/>
</dbReference>
<dbReference type="Pfam" id="PF00512">
    <property type="entry name" value="HisKA"/>
    <property type="match status" value="1"/>
</dbReference>
<evidence type="ECO:0000256" key="7">
    <source>
        <dbReference type="SAM" id="Phobius"/>
    </source>
</evidence>
<dbReference type="InterPro" id="IPR036890">
    <property type="entry name" value="HATPase_C_sf"/>
</dbReference>
<dbReference type="InterPro" id="IPR050736">
    <property type="entry name" value="Sensor_HK_Regulatory"/>
</dbReference>
<dbReference type="InterPro" id="IPR035965">
    <property type="entry name" value="PAS-like_dom_sf"/>
</dbReference>